<keyword evidence="1" id="KW-0540">Nuclease</keyword>
<dbReference type="GO" id="GO:0004519">
    <property type="term" value="F:endonuclease activity"/>
    <property type="evidence" value="ECO:0007669"/>
    <property type="project" value="UniProtKB-KW"/>
</dbReference>
<reference evidence="1 2" key="1">
    <citation type="submission" date="2022-12" db="EMBL/GenBank/DDBJ databases">
        <title>Genome sequence of Pasteurellaceae Bisgaard Taxon 45.</title>
        <authorList>
            <person name="Foggin C."/>
            <person name="Rosen L.E."/>
            <person name="Henton M."/>
            <person name="Buys A."/>
            <person name="Floyd T."/>
            <person name="Turner A.D."/>
            <person name="Tarbin J."/>
            <person name="Lloyd A.S."/>
            <person name="Chaitezvi C."/>
            <person name="Ellis R.J."/>
            <person name="Roberts H.C."/>
            <person name="Dastjerdi A."/>
            <person name="Nunez A."/>
            <person name="Van Vliet A.H."/>
            <person name="Steinbach F."/>
        </authorList>
    </citation>
    <scope>NUCLEOTIDE SEQUENCE [LARGE SCALE GENOMIC DNA]</scope>
    <source>
        <strain evidence="1 2">VF20HR</strain>
    </source>
</reference>
<evidence type="ECO:0000313" key="2">
    <source>
        <dbReference type="Proteomes" id="UP001224083"/>
    </source>
</evidence>
<evidence type="ECO:0000313" key="1">
    <source>
        <dbReference type="EMBL" id="MDP9501329.1"/>
    </source>
</evidence>
<dbReference type="EMBL" id="JAQAHH010000009">
    <property type="protein sequence ID" value="MDP9501329.1"/>
    <property type="molecule type" value="Genomic_DNA"/>
</dbReference>
<gene>
    <name evidence="1" type="ORF">O7M46_10210</name>
</gene>
<sequence length="94" mass="10801">MTKLFEKISPLDRARVRTSALSLKLSLKTRASSEVDRNQFTEEQLIQINKRLDEIEGFTWHHNSQSHPQNMQLIPTPIHKAVQHIGEGTLSEGR</sequence>
<keyword evidence="1" id="KW-0255">Endonuclease</keyword>
<organism evidence="1 2">
    <name type="scientific">Bisgaard Taxon 45</name>
    <dbReference type="NCBI Taxonomy" id="304289"/>
    <lineage>
        <taxon>Bacteria</taxon>
        <taxon>Pseudomonadati</taxon>
        <taxon>Pseudomonadota</taxon>
        <taxon>Gammaproteobacteria</taxon>
        <taxon>Pasteurellales</taxon>
        <taxon>Pasteurellaceae</taxon>
    </lineage>
</organism>
<dbReference type="Proteomes" id="UP001224083">
    <property type="component" value="Unassembled WGS sequence"/>
</dbReference>
<protein>
    <submittedName>
        <fullName evidence="1">HNH endonuclease</fullName>
    </submittedName>
</protein>
<dbReference type="Pfam" id="PF12639">
    <property type="entry name" value="Colicin-DNase"/>
    <property type="match status" value="1"/>
</dbReference>
<keyword evidence="2" id="KW-1185">Reference proteome</keyword>
<keyword evidence="1" id="KW-0378">Hydrolase</keyword>
<name>A0ABT9KGY7_9PAST</name>
<proteinExistence type="predicted"/>
<accession>A0ABT9KGY7</accession>
<comment type="caution">
    <text evidence="1">The sequence shown here is derived from an EMBL/GenBank/DDBJ whole genome shotgun (WGS) entry which is preliminary data.</text>
</comment>